<feature type="domain" description="FF" evidence="4">
    <location>
        <begin position="268"/>
        <end position="322"/>
    </location>
</feature>
<dbReference type="GO" id="GO:0003712">
    <property type="term" value="F:transcription coregulator activity"/>
    <property type="evidence" value="ECO:0007669"/>
    <property type="project" value="TreeGrafter"/>
</dbReference>
<dbReference type="HOGENOM" id="CLU_013872_0_0_1"/>
<feature type="region of interest" description="Disordered" evidence="2">
    <location>
        <begin position="480"/>
        <end position="534"/>
    </location>
</feature>
<feature type="region of interest" description="Disordered" evidence="2">
    <location>
        <begin position="332"/>
        <end position="351"/>
    </location>
</feature>
<dbReference type="InterPro" id="IPR036517">
    <property type="entry name" value="FF_domain_sf"/>
</dbReference>
<dbReference type="Gene3D" id="2.20.70.10">
    <property type="match status" value="2"/>
</dbReference>
<protein>
    <recommendedName>
        <fullName evidence="7">WW domain-containing protein</fullName>
    </recommendedName>
</protein>
<evidence type="ECO:0000259" key="4">
    <source>
        <dbReference type="PROSITE" id="PS51676"/>
    </source>
</evidence>
<dbReference type="InterPro" id="IPR002713">
    <property type="entry name" value="FF_domain"/>
</dbReference>
<dbReference type="SUPFAM" id="SSF81698">
    <property type="entry name" value="FF domain"/>
    <property type="match status" value="4"/>
</dbReference>
<proteinExistence type="predicted"/>
<dbReference type="InterPro" id="IPR045148">
    <property type="entry name" value="TCRG1-like"/>
</dbReference>
<dbReference type="Pfam" id="PF01846">
    <property type="entry name" value="FF"/>
    <property type="match status" value="3"/>
</dbReference>
<organism evidence="5 6">
    <name type="scientific">Tulasnella calospora MUT 4182</name>
    <dbReference type="NCBI Taxonomy" id="1051891"/>
    <lineage>
        <taxon>Eukaryota</taxon>
        <taxon>Fungi</taxon>
        <taxon>Dikarya</taxon>
        <taxon>Basidiomycota</taxon>
        <taxon>Agaricomycotina</taxon>
        <taxon>Agaricomycetes</taxon>
        <taxon>Cantharellales</taxon>
        <taxon>Tulasnellaceae</taxon>
        <taxon>Tulasnella</taxon>
    </lineage>
</organism>
<dbReference type="EMBL" id="KN823018">
    <property type="protein sequence ID" value="KIO26830.1"/>
    <property type="molecule type" value="Genomic_DNA"/>
</dbReference>
<dbReference type="PANTHER" id="PTHR15377">
    <property type="entry name" value="TRANSCRIPTION ELONGATION REGULATOR 1"/>
    <property type="match status" value="1"/>
</dbReference>
<dbReference type="InterPro" id="IPR036020">
    <property type="entry name" value="WW_dom_sf"/>
</dbReference>
<dbReference type="AlphaFoldDB" id="A0A0C3Q9T0"/>
<dbReference type="Gene3D" id="1.10.10.440">
    <property type="entry name" value="FF domain"/>
    <property type="match status" value="5"/>
</dbReference>
<evidence type="ECO:0000313" key="5">
    <source>
        <dbReference type="EMBL" id="KIO26830.1"/>
    </source>
</evidence>
<dbReference type="Pfam" id="PF00397">
    <property type="entry name" value="WW"/>
    <property type="match status" value="1"/>
</dbReference>
<dbReference type="CDD" id="cd00201">
    <property type="entry name" value="WW"/>
    <property type="match status" value="2"/>
</dbReference>
<feature type="compositionally biased region" description="Basic and acidic residues" evidence="2">
    <location>
        <begin position="235"/>
        <end position="256"/>
    </location>
</feature>
<sequence length="798" mass="89865">MSAFSTRPPAVPVFLGHGPPPPQPTLLLPPGWTEHAAPTGHSYYYHAATNQSTYVRPLPLNGQSFPVPDSGQTSFSASKKKKKVRREKPVSKTAIPGTSWSRVKTSEGNVFYFNKEKKESVWEAPEEIAEAVAELEQEEDERDAQEEQKAPTPPPAAFGIGRLFAAEGKRKAEDPIPGATKAKGRKPQEEEEAAKSAAAPDVEMADGEAGDDGEAWQRQVAEEMAAEEEAATTAKKGDPTEKQEETDEKDAKEPPKDYNVPQQVNLSPEEARALFKTLLQEKDINPLTPYDSALPQLINDPRYVLLPNIADRHAAFNEYCLEKSRAQRAAKASSSVSAATEANPGPADEKLKAREAYEGLLRDELKSTRTGWDEWRKKWKKDRRFFGFGRDDREREKVFKEWRNSLGERKRKEAQKAEADFFALLRENENLVAESTGGQTGAPLWKDVKKHKILYSDPRYGAVGSSSLREELFQTYLKARINPNNQPEASSSRSSDSRTAPEDPEAKRKRERQERQEKALKEREQQARKGMAKVERDIHRSVGQLNEKENVDEFMTLLTDAIRDPTATYEESVSTLSRSAVFSRSRLPASQRISLFNAHVQKLRDKQLTALFAVFEGHTPGLDARFEDLPESVYTTSPAVRLGLGQSKAQQDDEETKRRFDERRARSEMRRLWEDWQAERNVKARENFQKLLEENQFIEFWAGVNKLGKEGGSSGGGMGAVAVGVEDLEGEAPGEEEDNGLGRADLKTLAKGIGEKQIEDVLKHDKRYRVFNHIPDERERWIQVMLLDGYSCTLWNIS</sequence>
<gene>
    <name evidence="5" type="ORF">M407DRAFT_234089</name>
</gene>
<evidence type="ECO:0000313" key="6">
    <source>
        <dbReference type="Proteomes" id="UP000054248"/>
    </source>
</evidence>
<keyword evidence="1" id="KW-0677">Repeat</keyword>
<feature type="domain" description="WW" evidence="3">
    <location>
        <begin position="26"/>
        <end position="59"/>
    </location>
</feature>
<evidence type="ECO:0000259" key="3">
    <source>
        <dbReference type="PROSITE" id="PS50020"/>
    </source>
</evidence>
<dbReference type="PROSITE" id="PS50020">
    <property type="entry name" value="WW_DOMAIN_2"/>
    <property type="match status" value="2"/>
</dbReference>
<dbReference type="OrthoDB" id="410044at2759"/>
<feature type="compositionally biased region" description="Basic and acidic residues" evidence="2">
    <location>
        <begin position="495"/>
        <end position="534"/>
    </location>
</feature>
<dbReference type="SMART" id="SM00441">
    <property type="entry name" value="FF"/>
    <property type="match status" value="4"/>
</dbReference>
<reference evidence="6" key="2">
    <citation type="submission" date="2015-01" db="EMBL/GenBank/DDBJ databases">
        <title>Evolutionary Origins and Diversification of the Mycorrhizal Mutualists.</title>
        <authorList>
            <consortium name="DOE Joint Genome Institute"/>
            <consortium name="Mycorrhizal Genomics Consortium"/>
            <person name="Kohler A."/>
            <person name="Kuo A."/>
            <person name="Nagy L.G."/>
            <person name="Floudas D."/>
            <person name="Copeland A."/>
            <person name="Barry K.W."/>
            <person name="Cichocki N."/>
            <person name="Veneault-Fourrey C."/>
            <person name="LaButti K."/>
            <person name="Lindquist E.A."/>
            <person name="Lipzen A."/>
            <person name="Lundell T."/>
            <person name="Morin E."/>
            <person name="Murat C."/>
            <person name="Riley R."/>
            <person name="Ohm R."/>
            <person name="Sun H."/>
            <person name="Tunlid A."/>
            <person name="Henrissat B."/>
            <person name="Grigoriev I.V."/>
            <person name="Hibbett D.S."/>
            <person name="Martin F."/>
        </authorList>
    </citation>
    <scope>NUCLEOTIDE SEQUENCE [LARGE SCALE GENOMIC DNA]</scope>
    <source>
        <strain evidence="6">MUT 4182</strain>
    </source>
</reference>
<dbReference type="InterPro" id="IPR001202">
    <property type="entry name" value="WW_dom"/>
</dbReference>
<feature type="region of interest" description="Disordered" evidence="2">
    <location>
        <begin position="1"/>
        <end position="33"/>
    </location>
</feature>
<dbReference type="Proteomes" id="UP000054248">
    <property type="component" value="Unassembled WGS sequence"/>
</dbReference>
<dbReference type="SUPFAM" id="SSF51045">
    <property type="entry name" value="WW domain"/>
    <property type="match status" value="2"/>
</dbReference>
<dbReference type="STRING" id="1051891.A0A0C3Q9T0"/>
<keyword evidence="6" id="KW-1185">Reference proteome</keyword>
<dbReference type="PANTHER" id="PTHR15377:SF3">
    <property type="entry name" value="WW DOMAIN-CONTAINING PROTEIN"/>
    <property type="match status" value="1"/>
</dbReference>
<dbReference type="GO" id="GO:0005634">
    <property type="term" value="C:nucleus"/>
    <property type="evidence" value="ECO:0007669"/>
    <property type="project" value="TreeGrafter"/>
</dbReference>
<feature type="region of interest" description="Disordered" evidence="2">
    <location>
        <begin position="57"/>
        <end position="96"/>
    </location>
</feature>
<dbReference type="SMART" id="SM00456">
    <property type="entry name" value="WW"/>
    <property type="match status" value="2"/>
</dbReference>
<feature type="compositionally biased region" description="Acidic residues" evidence="2">
    <location>
        <begin position="124"/>
        <end position="144"/>
    </location>
</feature>
<feature type="region of interest" description="Disordered" evidence="2">
    <location>
        <begin position="116"/>
        <end position="266"/>
    </location>
</feature>
<feature type="domain" description="WW" evidence="3">
    <location>
        <begin position="100"/>
        <end position="127"/>
    </location>
</feature>
<reference evidence="5 6" key="1">
    <citation type="submission" date="2014-04" db="EMBL/GenBank/DDBJ databases">
        <authorList>
            <consortium name="DOE Joint Genome Institute"/>
            <person name="Kuo A."/>
            <person name="Girlanda M."/>
            <person name="Perotto S."/>
            <person name="Kohler A."/>
            <person name="Nagy L.G."/>
            <person name="Floudas D."/>
            <person name="Copeland A."/>
            <person name="Barry K.W."/>
            <person name="Cichocki N."/>
            <person name="Veneault-Fourrey C."/>
            <person name="LaButti K."/>
            <person name="Lindquist E.A."/>
            <person name="Lipzen A."/>
            <person name="Lundell T."/>
            <person name="Morin E."/>
            <person name="Murat C."/>
            <person name="Sun H."/>
            <person name="Tunlid A."/>
            <person name="Henrissat B."/>
            <person name="Grigoriev I.V."/>
            <person name="Hibbett D.S."/>
            <person name="Martin F."/>
            <person name="Nordberg H.P."/>
            <person name="Cantor M.N."/>
            <person name="Hua S.X."/>
        </authorList>
    </citation>
    <scope>NUCLEOTIDE SEQUENCE [LARGE SCALE GENOMIC DNA]</scope>
    <source>
        <strain evidence="5 6">MUT 4182</strain>
    </source>
</reference>
<name>A0A0C3Q9T0_9AGAM</name>
<dbReference type="GO" id="GO:0070063">
    <property type="term" value="F:RNA polymerase binding"/>
    <property type="evidence" value="ECO:0007669"/>
    <property type="project" value="InterPro"/>
</dbReference>
<accession>A0A0C3Q9T0</accession>
<dbReference type="PROSITE" id="PS51676">
    <property type="entry name" value="FF"/>
    <property type="match status" value="1"/>
</dbReference>
<feature type="compositionally biased region" description="Acidic residues" evidence="2">
    <location>
        <begin position="203"/>
        <end position="214"/>
    </location>
</feature>
<evidence type="ECO:0000256" key="1">
    <source>
        <dbReference type="ARBA" id="ARBA00022737"/>
    </source>
</evidence>
<evidence type="ECO:0000256" key="2">
    <source>
        <dbReference type="SAM" id="MobiDB-lite"/>
    </source>
</evidence>
<dbReference type="PROSITE" id="PS01159">
    <property type="entry name" value="WW_DOMAIN_1"/>
    <property type="match status" value="1"/>
</dbReference>
<evidence type="ECO:0008006" key="7">
    <source>
        <dbReference type="Google" id="ProtNLM"/>
    </source>
</evidence>